<dbReference type="GO" id="GO:0016887">
    <property type="term" value="F:ATP hydrolysis activity"/>
    <property type="evidence" value="ECO:0007669"/>
    <property type="project" value="InterPro"/>
</dbReference>
<dbReference type="Gene3D" id="3.30.70.1620">
    <property type="match status" value="1"/>
</dbReference>
<gene>
    <name evidence="11" type="ORF">BCV72DRAFT_125778</name>
</gene>
<comment type="subcellular location">
    <subcellularLocation>
        <location evidence="1 8">Nucleus</location>
    </subcellularLocation>
</comment>
<evidence type="ECO:0000256" key="4">
    <source>
        <dbReference type="ARBA" id="ARBA00022776"/>
    </source>
</evidence>
<evidence type="ECO:0000256" key="6">
    <source>
        <dbReference type="ARBA" id="ARBA00023242"/>
    </source>
</evidence>
<dbReference type="EMBL" id="KV921925">
    <property type="protein sequence ID" value="ORE06345.1"/>
    <property type="molecule type" value="Genomic_DNA"/>
</dbReference>
<feature type="coiled-coil region" evidence="9">
    <location>
        <begin position="666"/>
        <end position="700"/>
    </location>
</feature>
<dbReference type="GO" id="GO:0051276">
    <property type="term" value="P:chromosome organization"/>
    <property type="evidence" value="ECO:0007669"/>
    <property type="project" value="InterPro"/>
</dbReference>
<accession>A0A1X0R2U1</accession>
<dbReference type="InterPro" id="IPR041741">
    <property type="entry name" value="SMC3_ABC_euk"/>
</dbReference>
<dbReference type="Gene3D" id="1.20.1060.20">
    <property type="match status" value="1"/>
</dbReference>
<protein>
    <recommendedName>
        <fullName evidence="8">Structural maintenance of chromosomes protein</fullName>
    </recommendedName>
</protein>
<evidence type="ECO:0000256" key="5">
    <source>
        <dbReference type="ARBA" id="ARBA00023054"/>
    </source>
</evidence>
<dbReference type="Gene3D" id="3.40.50.300">
    <property type="entry name" value="P-loop containing nucleotide triphosphate hydrolases"/>
    <property type="match status" value="2"/>
</dbReference>
<evidence type="ECO:0000256" key="8">
    <source>
        <dbReference type="PIRNR" id="PIRNR005719"/>
    </source>
</evidence>
<feature type="coiled-coil region" evidence="9">
    <location>
        <begin position="420"/>
        <end position="503"/>
    </location>
</feature>
<evidence type="ECO:0000313" key="11">
    <source>
        <dbReference type="EMBL" id="ORE06345.1"/>
    </source>
</evidence>
<dbReference type="CDD" id="cd03272">
    <property type="entry name" value="ABC_SMC3_euk"/>
    <property type="match status" value="1"/>
</dbReference>
<dbReference type="GO" id="GO:0005524">
    <property type="term" value="F:ATP binding"/>
    <property type="evidence" value="ECO:0007669"/>
    <property type="project" value="InterPro"/>
</dbReference>
<reference evidence="11" key="1">
    <citation type="journal article" date="2016" name="Proc. Natl. Acad. Sci. U.S.A.">
        <title>Lipid metabolic changes in an early divergent fungus govern the establishment of a mutualistic symbiosis with endobacteria.</title>
        <authorList>
            <person name="Lastovetsky O.A."/>
            <person name="Gaspar M.L."/>
            <person name="Mondo S.J."/>
            <person name="LaButti K.M."/>
            <person name="Sandor L."/>
            <person name="Grigoriev I.V."/>
            <person name="Henry S.A."/>
            <person name="Pawlowska T.E."/>
        </authorList>
    </citation>
    <scope>NUCLEOTIDE SEQUENCE [LARGE SCALE GENOMIC DNA]</scope>
    <source>
        <strain evidence="11">ATCC 52814</strain>
    </source>
</reference>
<dbReference type="PANTHER" id="PTHR43977">
    <property type="entry name" value="STRUCTURAL MAINTENANCE OF CHROMOSOMES PROTEIN 3"/>
    <property type="match status" value="1"/>
</dbReference>
<evidence type="ECO:0000256" key="3">
    <source>
        <dbReference type="ARBA" id="ARBA00022618"/>
    </source>
</evidence>
<organism evidence="11">
    <name type="scientific">Rhizopus microsporus var. microsporus</name>
    <dbReference type="NCBI Taxonomy" id="86635"/>
    <lineage>
        <taxon>Eukaryota</taxon>
        <taxon>Fungi</taxon>
        <taxon>Fungi incertae sedis</taxon>
        <taxon>Mucoromycota</taxon>
        <taxon>Mucoromycotina</taxon>
        <taxon>Mucoromycetes</taxon>
        <taxon>Mucorales</taxon>
        <taxon>Mucorineae</taxon>
        <taxon>Rhizopodaceae</taxon>
        <taxon>Rhizopus</taxon>
    </lineage>
</organism>
<evidence type="ECO:0000256" key="9">
    <source>
        <dbReference type="SAM" id="Coils"/>
    </source>
</evidence>
<feature type="coiled-coil region" evidence="9">
    <location>
        <begin position="172"/>
        <end position="315"/>
    </location>
</feature>
<dbReference type="PIRSF" id="PIRSF005719">
    <property type="entry name" value="SMC"/>
    <property type="match status" value="1"/>
</dbReference>
<dbReference type="GO" id="GO:0005694">
    <property type="term" value="C:chromosome"/>
    <property type="evidence" value="ECO:0007669"/>
    <property type="project" value="InterPro"/>
</dbReference>
<sequence length="1188" mass="137569">MYIKQIVIQGFKSYKDQNTIEPFSPKHNVIVGRNGSGKSNFFSAIRFVLGDAYQNLSKEERQALLHEGVGTATISAFVEIIFDNSDNRFPTGKEEVILRRSIGLTLDEYSLDRKSVTKTDVLNLLESAGFSRSNPYYIVPQGRVTSLTTAKDEDRLKLLKEVAGTRVYEQKREESNKLMQETNAKRAKIEEVLKYIEERLSELEAEKAELSEYQELDNSRRSIEYTIYAREQTSASHRLEELEEERRRAIRKNEEIEEHHYRGEQKLKELEDQLRDARQTIQLHDQEKKDLLEERNELMKVRARLELLINDLQDSQISDEEYKADIANRLGQLEDSMSQKQSEIDTITPQYTELNETAKQIQQELRTLEAEQDHLRLKQARLTKFASKEERDSWLNAQIRDITENLTIRQNQLNILIEEKKAGEEELLFKTQAIDELKEKNMARFKLRQELENEEFSLKTERDEATEERKNLWREEAKLDTLIRNYSDEIRKAERTLSSTIDRNTSIGLSAISRIVQQHNIQGVYGPVFELFDCDPRFTTAIDATAGASLFNVIVDTDETATKLLEVMNKEKSGRVTFIPLNRVKSRTAEYPNSTDAIPILNKLKYDARYQHAFEQIFANTIVCPNLEVAASYAKSHRLVAVTLDGSRVDSRGALTGGYVDSRRSRLDAAKRLREVQTQYNEAKERLEQVKQQIVQADQKVTRIVSDLHALELRKKKTEFSDLSQNYESRLRKEEELLKIKLATKTRNIESIQVHGQLLEKQLISYQNELATDLSKLLSSEEREILDRNAVQMEELRRRLTETANQRADLESRINVLKEGLNADSLRKKDLLSKKERVIVKGSLDELNRRRNELKMVTKKLGRLTKRIEDLDTEVDQLLEEDVKITEKIESARDEIKKYTRYMSDIEKDLERNFLKRSLLIQKKEECNTNIRDLGVLPDEAFQKYNNLRIEKLLKQLHKINEKLKKYSHVNKKAFEQYGRFTKQRDQLTARKKELDKSGVSISQLIESLDRRKNQAIERTFNDVAANFAQIFETLVPSGRGELIIKSDLQQDVDMDGNSSSVDRFSGVSIKVSFNSKSDEGLIMQQLSGGQKSLVALALIFAIQRCDPAPFYLFDEIDANLDAQYRAAVAEMIHKLSENAQFITTTFRPELVANADKFYGVAFQGKVSRIHAIAKEHALEFVEQEQHH</sequence>
<keyword evidence="6 8" id="KW-0539">Nucleus</keyword>
<dbReference type="InterPro" id="IPR003395">
    <property type="entry name" value="RecF/RecN/SMC_N"/>
</dbReference>
<keyword evidence="4" id="KW-0498">Mitosis</keyword>
<keyword evidence="3" id="KW-0132">Cell division</keyword>
<dbReference type="SUPFAM" id="SSF75553">
    <property type="entry name" value="Smc hinge domain"/>
    <property type="match status" value="1"/>
</dbReference>
<dbReference type="FunFam" id="3.40.50.300:FF:000424">
    <property type="entry name" value="Structural maintenance of chromosomes 3"/>
    <property type="match status" value="1"/>
</dbReference>
<dbReference type="InterPro" id="IPR027417">
    <property type="entry name" value="P-loop_NTPase"/>
</dbReference>
<dbReference type="Pfam" id="PF02463">
    <property type="entry name" value="SMC_N"/>
    <property type="match status" value="1"/>
</dbReference>
<dbReference type="SMART" id="SM00968">
    <property type="entry name" value="SMC_hinge"/>
    <property type="match status" value="1"/>
</dbReference>
<dbReference type="GO" id="GO:0051301">
    <property type="term" value="P:cell division"/>
    <property type="evidence" value="ECO:0007669"/>
    <property type="project" value="UniProtKB-KW"/>
</dbReference>
<dbReference type="GO" id="GO:0007059">
    <property type="term" value="P:chromosome segregation"/>
    <property type="evidence" value="ECO:0007669"/>
    <property type="project" value="UniProtKB-ARBA"/>
</dbReference>
<evidence type="ECO:0000259" key="10">
    <source>
        <dbReference type="SMART" id="SM00968"/>
    </source>
</evidence>
<feature type="coiled-coil region" evidence="9">
    <location>
        <begin position="351"/>
        <end position="378"/>
    </location>
</feature>
<keyword evidence="5 9" id="KW-0175">Coiled coil</keyword>
<dbReference type="FunFam" id="3.40.50.300:FF:000370">
    <property type="entry name" value="Structural maintenance of chromosomes 3"/>
    <property type="match status" value="1"/>
</dbReference>
<dbReference type="OrthoDB" id="5575062at2759"/>
<proteinExistence type="inferred from homology"/>
<dbReference type="InterPro" id="IPR010935">
    <property type="entry name" value="SMC_hinge"/>
</dbReference>
<dbReference type="AlphaFoldDB" id="A0A1X0R2U1"/>
<feature type="coiled-coil region" evidence="9">
    <location>
        <begin position="854"/>
        <end position="909"/>
    </location>
</feature>
<feature type="domain" description="SMC hinge" evidence="10">
    <location>
        <begin position="522"/>
        <end position="634"/>
    </location>
</feature>
<comment type="similarity">
    <text evidence="2">Belongs to the SMC family. SMC3 subfamily.</text>
</comment>
<name>A0A1X0R2U1_RHIZD</name>
<evidence type="ECO:0000256" key="1">
    <source>
        <dbReference type="ARBA" id="ARBA00004123"/>
    </source>
</evidence>
<evidence type="ECO:0000256" key="7">
    <source>
        <dbReference type="ARBA" id="ARBA00023306"/>
    </source>
</evidence>
<dbReference type="SUPFAM" id="SSF52540">
    <property type="entry name" value="P-loop containing nucleoside triphosphate hydrolases"/>
    <property type="match status" value="1"/>
</dbReference>
<keyword evidence="7" id="KW-0131">Cell cycle</keyword>
<dbReference type="GO" id="GO:0005634">
    <property type="term" value="C:nucleus"/>
    <property type="evidence" value="ECO:0007669"/>
    <property type="project" value="UniProtKB-SubCell"/>
</dbReference>
<dbReference type="Proteomes" id="UP000242414">
    <property type="component" value="Unassembled WGS sequence"/>
</dbReference>
<dbReference type="VEuPathDB" id="FungiDB:BCV72DRAFT_125778"/>
<dbReference type="Pfam" id="PF06470">
    <property type="entry name" value="SMC_hinge"/>
    <property type="match status" value="1"/>
</dbReference>
<feature type="coiled-coil region" evidence="9">
    <location>
        <begin position="783"/>
        <end position="813"/>
    </location>
</feature>
<dbReference type="InterPro" id="IPR036277">
    <property type="entry name" value="SMC_hinge_sf"/>
</dbReference>
<dbReference type="InterPro" id="IPR024704">
    <property type="entry name" value="SMC"/>
</dbReference>
<evidence type="ECO:0000256" key="2">
    <source>
        <dbReference type="ARBA" id="ARBA00005917"/>
    </source>
</evidence>